<dbReference type="EMBL" id="FQYL01000030">
    <property type="protein sequence ID" value="SHJ32530.1"/>
    <property type="molecule type" value="Genomic_DNA"/>
</dbReference>
<evidence type="ECO:0008006" key="3">
    <source>
        <dbReference type="Google" id="ProtNLM"/>
    </source>
</evidence>
<name>A0ABY1IKS5_9ACTO</name>
<dbReference type="Proteomes" id="UP000184390">
    <property type="component" value="Unassembled WGS sequence"/>
</dbReference>
<protein>
    <recommendedName>
        <fullName evidence="3">Sensor histidine kinase</fullName>
    </recommendedName>
</protein>
<proteinExistence type="predicted"/>
<gene>
    <name evidence="1" type="ORF">SAMN05216246_1301</name>
</gene>
<organism evidence="1 2">
    <name type="scientific">Actinomyces denticolens</name>
    <dbReference type="NCBI Taxonomy" id="52767"/>
    <lineage>
        <taxon>Bacteria</taxon>
        <taxon>Bacillati</taxon>
        <taxon>Actinomycetota</taxon>
        <taxon>Actinomycetes</taxon>
        <taxon>Actinomycetales</taxon>
        <taxon>Actinomycetaceae</taxon>
        <taxon>Actinomyces</taxon>
    </lineage>
</organism>
<reference evidence="1 2" key="1">
    <citation type="submission" date="2016-11" db="EMBL/GenBank/DDBJ databases">
        <authorList>
            <person name="Varghese N."/>
            <person name="Submissions S."/>
        </authorList>
    </citation>
    <scope>NUCLEOTIDE SEQUENCE [LARGE SCALE GENOMIC DNA]</scope>
    <source>
        <strain evidence="1 2">PA</strain>
    </source>
</reference>
<comment type="caution">
    <text evidence="1">The sequence shown here is derived from an EMBL/GenBank/DDBJ whole genome shotgun (WGS) entry which is preliminary data.</text>
</comment>
<accession>A0ABY1IKS5</accession>
<feature type="non-terminal residue" evidence="1">
    <location>
        <position position="1"/>
    </location>
</feature>
<evidence type="ECO:0000313" key="2">
    <source>
        <dbReference type="Proteomes" id="UP000184390"/>
    </source>
</evidence>
<keyword evidence="2" id="KW-1185">Reference proteome</keyword>
<sequence length="42" mass="4611">IGLHERATALDGTLTHTTTDHHWTLTLTLPLTLETSHAPLSH</sequence>
<evidence type="ECO:0000313" key="1">
    <source>
        <dbReference type="EMBL" id="SHJ32530.1"/>
    </source>
</evidence>